<evidence type="ECO:0000313" key="1">
    <source>
        <dbReference type="EMBL" id="EEC13131.1"/>
    </source>
</evidence>
<evidence type="ECO:0000313" key="3">
    <source>
        <dbReference type="Proteomes" id="UP000001555"/>
    </source>
</evidence>
<dbReference type="PaxDb" id="6945-B7Q2Q9"/>
<name>B7Q2Q9_IXOSC</name>
<gene>
    <name evidence="1" type="ORF">IscW_ISCW020668</name>
</gene>
<dbReference type="Proteomes" id="UP000001555">
    <property type="component" value="Unassembled WGS sequence"/>
</dbReference>
<dbReference type="InParanoid" id="B7Q2Q9"/>
<proteinExistence type="predicted"/>
<reference evidence="2" key="2">
    <citation type="submission" date="2020-05" db="UniProtKB">
        <authorList>
            <consortium name="EnsemblMetazoa"/>
        </authorList>
    </citation>
    <scope>IDENTIFICATION</scope>
    <source>
        <strain evidence="2">wikel</strain>
    </source>
</reference>
<dbReference type="VEuPathDB" id="VectorBase:ISCW020668"/>
<accession>B7Q2Q9</accession>
<dbReference type="AlphaFoldDB" id="B7Q2Q9"/>
<organism>
    <name type="scientific">Ixodes scapularis</name>
    <name type="common">Black-legged tick</name>
    <name type="synonym">Deer tick</name>
    <dbReference type="NCBI Taxonomy" id="6945"/>
    <lineage>
        <taxon>Eukaryota</taxon>
        <taxon>Metazoa</taxon>
        <taxon>Ecdysozoa</taxon>
        <taxon>Arthropoda</taxon>
        <taxon>Chelicerata</taxon>
        <taxon>Arachnida</taxon>
        <taxon>Acari</taxon>
        <taxon>Parasitiformes</taxon>
        <taxon>Ixodida</taxon>
        <taxon>Ixodoidea</taxon>
        <taxon>Ixodidae</taxon>
        <taxon>Ixodinae</taxon>
        <taxon>Ixodes</taxon>
    </lineage>
</organism>
<dbReference type="EMBL" id="ABJB010488637">
    <property type="status" value="NOT_ANNOTATED_CDS"/>
    <property type="molecule type" value="Genomic_DNA"/>
</dbReference>
<dbReference type="HOGENOM" id="CLU_2266680_0_0_1"/>
<protein>
    <submittedName>
        <fullName evidence="1 2">Uncharacterized protein</fullName>
    </submittedName>
</protein>
<dbReference type="VEuPathDB" id="VectorBase:ISCI020668"/>
<reference evidence="1 3" key="1">
    <citation type="submission" date="2008-03" db="EMBL/GenBank/DDBJ databases">
        <title>Annotation of Ixodes scapularis.</title>
        <authorList>
            <consortium name="Ixodes scapularis Genome Project Consortium"/>
            <person name="Caler E."/>
            <person name="Hannick L.I."/>
            <person name="Bidwell S."/>
            <person name="Joardar V."/>
            <person name="Thiagarajan M."/>
            <person name="Amedeo P."/>
            <person name="Galinsky K.J."/>
            <person name="Schobel S."/>
            <person name="Inman J."/>
            <person name="Hostetler J."/>
            <person name="Miller J."/>
            <person name="Hammond M."/>
            <person name="Megy K."/>
            <person name="Lawson D."/>
            <person name="Kodira C."/>
            <person name="Sutton G."/>
            <person name="Meyer J."/>
            <person name="Hill C.A."/>
            <person name="Birren B."/>
            <person name="Nene V."/>
            <person name="Collins F."/>
            <person name="Alarcon-Chaidez F."/>
            <person name="Wikel S."/>
            <person name="Strausberg R."/>
        </authorList>
    </citation>
    <scope>NUCLEOTIDE SEQUENCE [LARGE SCALE GENOMIC DNA]</scope>
    <source>
        <strain evidence="3">Wikel</strain>
        <strain evidence="1">Wikel colony</strain>
    </source>
</reference>
<keyword evidence="3" id="KW-1185">Reference proteome</keyword>
<evidence type="ECO:0000313" key="2">
    <source>
        <dbReference type="EnsemblMetazoa" id="ISCW020668-PA"/>
    </source>
</evidence>
<dbReference type="EnsemblMetazoa" id="ISCW020668-RA">
    <property type="protein sequence ID" value="ISCW020668-PA"/>
    <property type="gene ID" value="ISCW020668"/>
</dbReference>
<dbReference type="EMBL" id="DS844967">
    <property type="protein sequence ID" value="EEC13131.1"/>
    <property type="molecule type" value="Genomic_DNA"/>
</dbReference>
<sequence>MQANATFHLYVMQDFLRPTIFFLGENNSDFVYFRHREITYKIMKQIKKVDQPPPVRSYLKSPCNCLLHLVTAFSTPFAVYVSFQKTTKPEQFARYWDHACTPQ</sequence>